<dbReference type="SUPFAM" id="SSF51445">
    <property type="entry name" value="(Trans)glycosidases"/>
    <property type="match status" value="1"/>
</dbReference>
<accession>A0ABM9B953</accession>
<keyword evidence="7 17" id="KW-0378">Hydrolase</keyword>
<keyword evidence="9 17" id="KW-0326">Glycosidase</keyword>
<evidence type="ECO:0000256" key="1">
    <source>
        <dbReference type="ARBA" id="ARBA00000829"/>
    </source>
</evidence>
<evidence type="ECO:0000259" key="13">
    <source>
        <dbReference type="Pfam" id="PF00703"/>
    </source>
</evidence>
<evidence type="ECO:0000259" key="14">
    <source>
        <dbReference type="Pfam" id="PF17753"/>
    </source>
</evidence>
<dbReference type="Proteomes" id="UP000838749">
    <property type="component" value="Unassembled WGS sequence"/>
</dbReference>
<gene>
    <name evidence="17" type="primary">lacZ_1</name>
    <name evidence="17" type="ORF">PAECIP111894_01384</name>
</gene>
<comment type="subunit">
    <text evidence="4">Homodimer.</text>
</comment>
<evidence type="ECO:0000313" key="17">
    <source>
        <dbReference type="EMBL" id="CAH1055234.1"/>
    </source>
</evidence>
<evidence type="ECO:0000256" key="10">
    <source>
        <dbReference type="ARBA" id="ARBA00038429"/>
    </source>
</evidence>
<dbReference type="Gene3D" id="3.20.20.80">
    <property type="entry name" value="Glycosidases"/>
    <property type="match status" value="1"/>
</dbReference>
<dbReference type="InterPro" id="IPR041447">
    <property type="entry name" value="Mannosidase_ig"/>
</dbReference>
<dbReference type="InterPro" id="IPR036156">
    <property type="entry name" value="Beta-gal/glucu_dom_sf"/>
</dbReference>
<evidence type="ECO:0000256" key="7">
    <source>
        <dbReference type="ARBA" id="ARBA00022801"/>
    </source>
</evidence>
<evidence type="ECO:0000256" key="3">
    <source>
        <dbReference type="ARBA" id="ARBA00004740"/>
    </source>
</evidence>
<sequence>MKRMNIKLTENWKLRDFHVGEARDLEVASPEFIDYFWMTTTVPGDIHTTLREKGVIDDPFFGHQDQKCRWIEEKVWWYRTVFSYDSDLKPGEKMELLFEGLDTYATVYLNGVELGSTDNMFISHSFDVTRELNKGKNTLAVKFDPIHVHAGDKVQYYWSGYSKKRIWARKAQSHFGWDWGPRLVCAGIWKEVQLIKRRHAHLDHVFARTTSIEGQVGVVDVDLCAHAFDRECSYTARVELLEGTERVAEENVSLDKVGGITVDGAITARTLHHSVTLQVMDPKLWWTHDLGTPFLYHLRVTLFADGELIDTYEQPFGIRKIELMQLDEEGRHAFTFVLNGIKVFAKGANWIPIDSFIATVPDSRYTHLLQMAKDANMNMIRAWGGGIYERDIFFDECDRLGILIWQDFMFACALYPDYNRNFMNNVHREIEQVVKRLRSRTSLALWCGNNENDWLYEALSSTGEITHPFYGEKIYHELMPAVLEQLDPTRTFWPSSPFGGNDHNSREVGDTHNWQVWHGNNEPRQFGEPQTQDYSIEGISFKRFKSDFTKFASEFGLHAASNRYTLAKNMPDNQFYWDSDEMKYRNKDVHYPKGIMLMEGYTGVPKDINEYIQFSMLTQAEGLRYGIEHYRRNKPDTSGALFWQFNDCWPGTSWSVIDYYGLPKASYHYARKFFAPVLLCVDHDPNGPLQLWALNDRREVYQDKAELTIYRMDGTIIYQRAFDVTVEANSKVNFAKLTEAEILQQHSAGEVVVVLRSKKRVTEDYVLYLRDYKDMDYQPAHVQISVDEAKGHIHLISDRVARMVMIELDAPWVIMDDNFFDLIPGEVKTVRVHQVDAGALPWETLRVTAMNDADLQKLGIKEMS</sequence>
<keyword evidence="18" id="KW-1185">Reference proteome</keyword>
<dbReference type="Pfam" id="PF22666">
    <property type="entry name" value="Glyco_hydro_2_N2"/>
    <property type="match status" value="1"/>
</dbReference>
<dbReference type="EC" id="3.2.1.25" evidence="5"/>
<feature type="domain" description="Beta-mannosidase-like galactose-binding" evidence="16">
    <location>
        <begin position="31"/>
        <end position="190"/>
    </location>
</feature>
<dbReference type="InterPro" id="IPR006102">
    <property type="entry name" value="Ig-like_GH2"/>
</dbReference>
<dbReference type="SUPFAM" id="SSF49785">
    <property type="entry name" value="Galactose-binding domain-like"/>
    <property type="match status" value="1"/>
</dbReference>
<dbReference type="Pfam" id="PF17786">
    <property type="entry name" value="Mannosidase_ig"/>
    <property type="match status" value="1"/>
</dbReference>
<evidence type="ECO:0000256" key="2">
    <source>
        <dbReference type="ARBA" id="ARBA00004613"/>
    </source>
</evidence>
<dbReference type="InterPro" id="IPR041625">
    <property type="entry name" value="Beta-mannosidase_Ig"/>
</dbReference>
<comment type="caution">
    <text evidence="17">The sequence shown here is derived from an EMBL/GenBank/DDBJ whole genome shotgun (WGS) entry which is preliminary data.</text>
</comment>
<feature type="domain" description="Glycoside hydrolase family 2 immunoglobulin-like beta-sandwich" evidence="13">
    <location>
        <begin position="200"/>
        <end position="319"/>
    </location>
</feature>
<reference evidence="17" key="1">
    <citation type="submission" date="2021-12" db="EMBL/GenBank/DDBJ databases">
        <authorList>
            <person name="Criscuolo A."/>
        </authorList>
    </citation>
    <scope>NUCLEOTIDE SEQUENCE</scope>
    <source>
        <strain evidence="17">CIP111894</strain>
    </source>
</reference>
<dbReference type="PANTHER" id="PTHR43730">
    <property type="entry name" value="BETA-MANNOSIDASE"/>
    <property type="match status" value="1"/>
</dbReference>
<comment type="catalytic activity">
    <reaction evidence="1">
        <text>Hydrolysis of terminal, non-reducing beta-D-mannose residues in beta-D-mannosides.</text>
        <dbReference type="EC" id="3.2.1.25"/>
    </reaction>
</comment>
<dbReference type="GO" id="GO:0004565">
    <property type="term" value="F:beta-galactosidase activity"/>
    <property type="evidence" value="ECO:0007669"/>
    <property type="project" value="UniProtKB-EC"/>
</dbReference>
<proteinExistence type="inferred from homology"/>
<dbReference type="InterPro" id="IPR017853">
    <property type="entry name" value="GH"/>
</dbReference>
<dbReference type="PANTHER" id="PTHR43730:SF1">
    <property type="entry name" value="BETA-MANNOSIDASE"/>
    <property type="match status" value="1"/>
</dbReference>
<keyword evidence="8" id="KW-0325">Glycoprotein</keyword>
<dbReference type="SUPFAM" id="SSF49303">
    <property type="entry name" value="beta-Galactosidase/glucuronidase domain"/>
    <property type="match status" value="3"/>
</dbReference>
<feature type="domain" description="Beta-mannosidase Ig-fold" evidence="14">
    <location>
        <begin position="780"/>
        <end position="852"/>
    </location>
</feature>
<evidence type="ECO:0000256" key="12">
    <source>
        <dbReference type="ARBA" id="ARBA00041614"/>
    </source>
</evidence>
<dbReference type="InterPro" id="IPR054593">
    <property type="entry name" value="Beta-mannosidase-like_N2"/>
</dbReference>
<dbReference type="Gene3D" id="2.60.40.10">
    <property type="entry name" value="Immunoglobulins"/>
    <property type="match status" value="3"/>
</dbReference>
<name>A0ABM9B953_9BACL</name>
<dbReference type="InterPro" id="IPR050887">
    <property type="entry name" value="Beta-mannosidase_GH2"/>
</dbReference>
<evidence type="ECO:0000259" key="15">
    <source>
        <dbReference type="Pfam" id="PF17786"/>
    </source>
</evidence>
<dbReference type="Pfam" id="PF17753">
    <property type="entry name" value="Ig_mannosidase"/>
    <property type="match status" value="1"/>
</dbReference>
<evidence type="ECO:0000256" key="8">
    <source>
        <dbReference type="ARBA" id="ARBA00023180"/>
    </source>
</evidence>
<dbReference type="EMBL" id="CAKMAB010000005">
    <property type="protein sequence ID" value="CAH1055234.1"/>
    <property type="molecule type" value="Genomic_DNA"/>
</dbReference>
<comment type="pathway">
    <text evidence="3">Glycan metabolism; N-glycan degradation.</text>
</comment>
<evidence type="ECO:0000256" key="6">
    <source>
        <dbReference type="ARBA" id="ARBA00022525"/>
    </source>
</evidence>
<evidence type="ECO:0000313" key="18">
    <source>
        <dbReference type="Proteomes" id="UP000838749"/>
    </source>
</evidence>
<dbReference type="Gene3D" id="2.60.120.260">
    <property type="entry name" value="Galactose-binding domain-like"/>
    <property type="match status" value="1"/>
</dbReference>
<comment type="similarity">
    <text evidence="10">Belongs to the glycosyl hydrolase 2 family. Beta-mannosidase B subfamily.</text>
</comment>
<comment type="subcellular location">
    <subcellularLocation>
        <location evidence="2">Secreted</location>
    </subcellularLocation>
</comment>
<evidence type="ECO:0000259" key="16">
    <source>
        <dbReference type="Pfam" id="PF22666"/>
    </source>
</evidence>
<evidence type="ECO:0000256" key="9">
    <source>
        <dbReference type="ARBA" id="ARBA00023295"/>
    </source>
</evidence>
<evidence type="ECO:0000256" key="4">
    <source>
        <dbReference type="ARBA" id="ARBA00011738"/>
    </source>
</evidence>
<evidence type="ECO:0000256" key="11">
    <source>
        <dbReference type="ARBA" id="ARBA00041069"/>
    </source>
</evidence>
<evidence type="ECO:0000256" key="5">
    <source>
        <dbReference type="ARBA" id="ARBA00012754"/>
    </source>
</evidence>
<organism evidence="17 18">
    <name type="scientific">Paenibacillus pseudetheri</name>
    <dbReference type="NCBI Taxonomy" id="2897682"/>
    <lineage>
        <taxon>Bacteria</taxon>
        <taxon>Bacillati</taxon>
        <taxon>Bacillota</taxon>
        <taxon>Bacilli</taxon>
        <taxon>Bacillales</taxon>
        <taxon>Paenibacillaceae</taxon>
        <taxon>Paenibacillus</taxon>
    </lineage>
</organism>
<dbReference type="InterPro" id="IPR013783">
    <property type="entry name" value="Ig-like_fold"/>
</dbReference>
<dbReference type="InterPro" id="IPR008979">
    <property type="entry name" value="Galactose-bd-like_sf"/>
</dbReference>
<feature type="domain" description="Mannosidase Ig/CBM-like" evidence="15">
    <location>
        <begin position="688"/>
        <end position="774"/>
    </location>
</feature>
<protein>
    <recommendedName>
        <fullName evidence="11">Beta-mannosidase B</fullName>
        <ecNumber evidence="5">3.2.1.25</ecNumber>
    </recommendedName>
    <alternativeName>
        <fullName evidence="12">Mannanase B</fullName>
    </alternativeName>
</protein>
<dbReference type="Pfam" id="PF00703">
    <property type="entry name" value="Glyco_hydro_2"/>
    <property type="match status" value="1"/>
</dbReference>
<keyword evidence="6" id="KW-0964">Secreted</keyword>